<dbReference type="PANTHER" id="PTHR27002">
    <property type="entry name" value="RECEPTOR-LIKE SERINE/THREONINE-PROTEIN KINASE SD1-8"/>
    <property type="match status" value="1"/>
</dbReference>
<comment type="catalytic activity">
    <reaction evidence="10">
        <text>L-threonyl-[protein] + ATP = O-phospho-L-threonyl-[protein] + ADP + H(+)</text>
        <dbReference type="Rhea" id="RHEA:46608"/>
        <dbReference type="Rhea" id="RHEA-COMP:11060"/>
        <dbReference type="Rhea" id="RHEA-COMP:11605"/>
        <dbReference type="ChEBI" id="CHEBI:15378"/>
        <dbReference type="ChEBI" id="CHEBI:30013"/>
        <dbReference type="ChEBI" id="CHEBI:30616"/>
        <dbReference type="ChEBI" id="CHEBI:61977"/>
        <dbReference type="ChEBI" id="CHEBI:456216"/>
        <dbReference type="EC" id="2.7.11.1"/>
    </reaction>
</comment>
<feature type="compositionally biased region" description="Low complexity" evidence="12">
    <location>
        <begin position="705"/>
        <end position="726"/>
    </location>
</feature>
<sequence>MFLDCEFCKRGYALSTLVTFHSRIRNSLSGFKPRFPKHWDMMDWTQGCFLSEEWNCEERRKHEFVKFNQLKAPYTSNSWVNESMSLTECRDKFLENCSCNAYANTDVRGGGKGCLMWFGDLRDIREFSAGVVLTTAAVVAAILALYQFGKRMKKFRACESSNSLIVDNNKDEEELELPFFDQAAITKATNGFSINNKLGEGGFGTGTLADGQEIAVKRLSQSSGQGFNEFKNEVILIAKLQHRNLVKLVGCCIQGEEKMLIYEYMPNKSLDSFIFGLLYLHQDSRLRIIHRDLKASNVLLDHEFNPKISDFGMARTFGGDQIEGNTKRVVGTYGYMAPEYAIYGLFSVKSDVFSFGVLMLEIVSGKKNRAINIGNDMSVTLFRHGDFGKKADLWTYLIHEHCVVSISVFYVSNSILRIGQVCPLLSSESSLPQPKEPGFLMEKEKIFLGAESSTKHLFSSTNDISLTMLEPRAVNRLTKCLLQKLAVFEPLDYPLNSLRSVFVARLVKLASVELVKCCYGDRGNRWFILGVSKEVCGRGSSLVCLRRWFILGVSKEVFILGVSKEVFILREVFEGGVSSFVKIQRRCSLISCGFKKESASINRPPLFTGENYAFWKVRMQIFIKSIDIDIWEAVVHGPFEPKPRDLWTLEDKRRAQYDVRACNIISSALIIDEFYRISLCKTAQEMWEVLRVTYEDIDELKYAQNNSSITEENDSSSSSSTTSSMSDSDEEANICLVANDDAGSQAQPLESVELDASNDEDLQKTTKEEKNYENPQDEDLKRISLHNEFGDISNGNSLRSVFVARLVKLASVELVKCCYGDRGNSWFILGVFKEVCGRGSSLEVVILGVSKEVFILREVFEGGVSSFVKIQRRCSLISCGFKRGEIVEDKLCSAFNSPVIGNCAAAVGKVGVEESGIQVSPRGSVRFQKVECRWRHENGLFGLDHI</sequence>
<dbReference type="Proteomes" id="UP001374535">
    <property type="component" value="Chromosome 8"/>
</dbReference>
<dbReference type="InterPro" id="IPR008271">
    <property type="entry name" value="Ser/Thr_kinase_AS"/>
</dbReference>
<keyword evidence="13" id="KW-1133">Transmembrane helix</keyword>
<organism evidence="16 17">
    <name type="scientific">Vigna mungo</name>
    <name type="common">Black gram</name>
    <name type="synonym">Phaseolus mungo</name>
    <dbReference type="NCBI Taxonomy" id="3915"/>
    <lineage>
        <taxon>Eukaryota</taxon>
        <taxon>Viridiplantae</taxon>
        <taxon>Streptophyta</taxon>
        <taxon>Embryophyta</taxon>
        <taxon>Tracheophyta</taxon>
        <taxon>Spermatophyta</taxon>
        <taxon>Magnoliopsida</taxon>
        <taxon>eudicotyledons</taxon>
        <taxon>Gunneridae</taxon>
        <taxon>Pentapetalae</taxon>
        <taxon>rosids</taxon>
        <taxon>fabids</taxon>
        <taxon>Fabales</taxon>
        <taxon>Fabaceae</taxon>
        <taxon>Papilionoideae</taxon>
        <taxon>50 kb inversion clade</taxon>
        <taxon>NPAAA clade</taxon>
        <taxon>indigoferoid/millettioid clade</taxon>
        <taxon>Phaseoleae</taxon>
        <taxon>Vigna</taxon>
    </lineage>
</organism>
<dbReference type="InterPro" id="IPR011009">
    <property type="entry name" value="Kinase-like_dom_sf"/>
</dbReference>
<dbReference type="EC" id="2.7.11.1" evidence="1"/>
<evidence type="ECO:0000256" key="8">
    <source>
        <dbReference type="ARBA" id="ARBA00023157"/>
    </source>
</evidence>
<evidence type="ECO:0000256" key="13">
    <source>
        <dbReference type="SAM" id="Phobius"/>
    </source>
</evidence>
<dbReference type="FunFam" id="1.10.510.10:FF:001023">
    <property type="entry name" value="Os07g0541700 protein"/>
    <property type="match status" value="1"/>
</dbReference>
<dbReference type="GO" id="GO:0005524">
    <property type="term" value="F:ATP binding"/>
    <property type="evidence" value="ECO:0007669"/>
    <property type="project" value="UniProtKB-KW"/>
</dbReference>
<dbReference type="SMART" id="SM00473">
    <property type="entry name" value="PAN_AP"/>
    <property type="match status" value="1"/>
</dbReference>
<dbReference type="InterPro" id="IPR003609">
    <property type="entry name" value="Pan_app"/>
</dbReference>
<evidence type="ECO:0000256" key="5">
    <source>
        <dbReference type="ARBA" id="ARBA00022741"/>
    </source>
</evidence>
<evidence type="ECO:0000256" key="10">
    <source>
        <dbReference type="ARBA" id="ARBA00047899"/>
    </source>
</evidence>
<name>A0AAQ3MYX7_VIGMU</name>
<evidence type="ECO:0000313" key="16">
    <source>
        <dbReference type="EMBL" id="WVY99469.1"/>
    </source>
</evidence>
<dbReference type="Gene3D" id="3.30.200.20">
    <property type="entry name" value="Phosphorylase Kinase, domain 1"/>
    <property type="match status" value="1"/>
</dbReference>
<evidence type="ECO:0000256" key="2">
    <source>
        <dbReference type="ARBA" id="ARBA00022527"/>
    </source>
</evidence>
<keyword evidence="3" id="KW-0808">Transferase</keyword>
<keyword evidence="13" id="KW-0472">Membrane</keyword>
<dbReference type="CDD" id="cd01098">
    <property type="entry name" value="PAN_AP_plant"/>
    <property type="match status" value="1"/>
</dbReference>
<dbReference type="SMART" id="SM00220">
    <property type="entry name" value="S_TKc"/>
    <property type="match status" value="1"/>
</dbReference>
<dbReference type="Pfam" id="PF07714">
    <property type="entry name" value="PK_Tyr_Ser-Thr"/>
    <property type="match status" value="1"/>
</dbReference>
<dbReference type="Pfam" id="PF00069">
    <property type="entry name" value="Pkinase"/>
    <property type="match status" value="1"/>
</dbReference>
<dbReference type="PROSITE" id="PS50948">
    <property type="entry name" value="PAN"/>
    <property type="match status" value="1"/>
</dbReference>
<keyword evidence="4" id="KW-0732">Signal</keyword>
<comment type="catalytic activity">
    <reaction evidence="11">
        <text>L-seryl-[protein] + ATP = O-phospho-L-seryl-[protein] + ADP + H(+)</text>
        <dbReference type="Rhea" id="RHEA:17989"/>
        <dbReference type="Rhea" id="RHEA-COMP:9863"/>
        <dbReference type="Rhea" id="RHEA-COMP:11604"/>
        <dbReference type="ChEBI" id="CHEBI:15378"/>
        <dbReference type="ChEBI" id="CHEBI:29999"/>
        <dbReference type="ChEBI" id="CHEBI:30616"/>
        <dbReference type="ChEBI" id="CHEBI:83421"/>
        <dbReference type="ChEBI" id="CHEBI:456216"/>
        <dbReference type="EC" id="2.7.11.1"/>
    </reaction>
</comment>
<dbReference type="InterPro" id="IPR001245">
    <property type="entry name" value="Ser-Thr/Tyr_kinase_cat_dom"/>
</dbReference>
<evidence type="ECO:0000256" key="3">
    <source>
        <dbReference type="ARBA" id="ARBA00022679"/>
    </source>
</evidence>
<proteinExistence type="predicted"/>
<feature type="compositionally biased region" description="Basic and acidic residues" evidence="12">
    <location>
        <begin position="761"/>
        <end position="777"/>
    </location>
</feature>
<evidence type="ECO:0000259" key="15">
    <source>
        <dbReference type="PROSITE" id="PS50948"/>
    </source>
</evidence>
<evidence type="ECO:0000256" key="7">
    <source>
        <dbReference type="ARBA" id="ARBA00022840"/>
    </source>
</evidence>
<dbReference type="PROSITE" id="PS00108">
    <property type="entry name" value="PROTEIN_KINASE_ST"/>
    <property type="match status" value="1"/>
</dbReference>
<keyword evidence="2" id="KW-0723">Serine/threonine-protein kinase</keyword>
<keyword evidence="5" id="KW-0547">Nucleotide-binding</keyword>
<reference evidence="16 17" key="1">
    <citation type="journal article" date="2023" name="Life. Sci Alliance">
        <title>Evolutionary insights into 3D genome organization and epigenetic landscape of Vigna mungo.</title>
        <authorList>
            <person name="Junaid A."/>
            <person name="Singh B."/>
            <person name="Bhatia S."/>
        </authorList>
    </citation>
    <scope>NUCLEOTIDE SEQUENCE [LARGE SCALE GENOMIC DNA]</scope>
    <source>
        <strain evidence="16">Urdbean</strain>
    </source>
</reference>
<keyword evidence="8" id="KW-1015">Disulfide bond</keyword>
<evidence type="ECO:0000256" key="1">
    <source>
        <dbReference type="ARBA" id="ARBA00012513"/>
    </source>
</evidence>
<keyword evidence="17" id="KW-1185">Reference proteome</keyword>
<dbReference type="AlphaFoldDB" id="A0AAQ3MYX7"/>
<evidence type="ECO:0000256" key="9">
    <source>
        <dbReference type="ARBA" id="ARBA00023180"/>
    </source>
</evidence>
<dbReference type="GO" id="GO:0005886">
    <property type="term" value="C:plasma membrane"/>
    <property type="evidence" value="ECO:0007669"/>
    <property type="project" value="TreeGrafter"/>
</dbReference>
<feature type="region of interest" description="Disordered" evidence="12">
    <location>
        <begin position="750"/>
        <end position="777"/>
    </location>
</feature>
<dbReference type="PANTHER" id="PTHR27002:SF900">
    <property type="entry name" value="S-LOCUS LECTIN KINASE FAMILY PROTEIN"/>
    <property type="match status" value="1"/>
</dbReference>
<evidence type="ECO:0000256" key="12">
    <source>
        <dbReference type="SAM" id="MobiDB-lite"/>
    </source>
</evidence>
<feature type="domain" description="Apple" evidence="15">
    <location>
        <begin position="56"/>
        <end position="140"/>
    </location>
</feature>
<gene>
    <name evidence="16" type="ORF">V8G54_025539</name>
</gene>
<evidence type="ECO:0000313" key="17">
    <source>
        <dbReference type="Proteomes" id="UP001374535"/>
    </source>
</evidence>
<evidence type="ECO:0000256" key="4">
    <source>
        <dbReference type="ARBA" id="ARBA00022729"/>
    </source>
</evidence>
<dbReference type="GO" id="GO:0004674">
    <property type="term" value="F:protein serine/threonine kinase activity"/>
    <property type="evidence" value="ECO:0007669"/>
    <property type="project" value="UniProtKB-KW"/>
</dbReference>
<protein>
    <recommendedName>
        <fullName evidence="1">non-specific serine/threonine protein kinase</fullName>
        <ecNumber evidence="1">2.7.11.1</ecNumber>
    </recommendedName>
</protein>
<dbReference type="EMBL" id="CP144693">
    <property type="protein sequence ID" value="WVY99469.1"/>
    <property type="molecule type" value="Genomic_DNA"/>
</dbReference>
<feature type="region of interest" description="Disordered" evidence="12">
    <location>
        <begin position="705"/>
        <end position="727"/>
    </location>
</feature>
<evidence type="ECO:0000259" key="14">
    <source>
        <dbReference type="PROSITE" id="PS50011"/>
    </source>
</evidence>
<accession>A0AAQ3MYX7</accession>
<feature type="transmembrane region" description="Helical" evidence="13">
    <location>
        <begin position="127"/>
        <end position="146"/>
    </location>
</feature>
<keyword evidence="6" id="KW-0418">Kinase</keyword>
<evidence type="ECO:0000256" key="11">
    <source>
        <dbReference type="ARBA" id="ARBA00048679"/>
    </source>
</evidence>
<keyword evidence="9" id="KW-0325">Glycoprotein</keyword>
<dbReference type="SUPFAM" id="SSF56112">
    <property type="entry name" value="Protein kinase-like (PK-like)"/>
    <property type="match status" value="1"/>
</dbReference>
<dbReference type="Gene3D" id="1.10.510.10">
    <property type="entry name" value="Transferase(Phosphotransferase) domain 1"/>
    <property type="match status" value="1"/>
</dbReference>
<evidence type="ECO:0000256" key="6">
    <source>
        <dbReference type="ARBA" id="ARBA00022777"/>
    </source>
</evidence>
<keyword evidence="13" id="KW-0812">Transmembrane</keyword>
<dbReference type="InterPro" id="IPR000719">
    <property type="entry name" value="Prot_kinase_dom"/>
</dbReference>
<dbReference type="PROSITE" id="PS50011">
    <property type="entry name" value="PROTEIN_KINASE_DOM"/>
    <property type="match status" value="1"/>
</dbReference>
<keyword evidence="7" id="KW-0067">ATP-binding</keyword>
<feature type="domain" description="Protein kinase" evidence="14">
    <location>
        <begin position="192"/>
        <end position="488"/>
    </location>
</feature>
<dbReference type="FunFam" id="3.30.200.20:FF:000195">
    <property type="entry name" value="G-type lectin S-receptor-like serine/threonine-protein kinase"/>
    <property type="match status" value="1"/>
</dbReference>
<dbReference type="Pfam" id="PF08276">
    <property type="entry name" value="PAN_2"/>
    <property type="match status" value="1"/>
</dbReference>